<evidence type="ECO:0000313" key="2">
    <source>
        <dbReference type="EMBL" id="EFG03771.2"/>
    </source>
</evidence>
<dbReference type="OrthoDB" id="3537017at2"/>
<gene>
    <name evidence="2" type="ORF">SCLAV_p0280</name>
</gene>
<proteinExistence type="predicted"/>
<accession>B5GRX8</accession>
<organism evidence="2 3">
    <name type="scientific">Streptomyces clavuligerus</name>
    <dbReference type="NCBI Taxonomy" id="1901"/>
    <lineage>
        <taxon>Bacteria</taxon>
        <taxon>Bacillati</taxon>
        <taxon>Actinomycetota</taxon>
        <taxon>Actinomycetes</taxon>
        <taxon>Kitasatosporales</taxon>
        <taxon>Streptomycetaceae</taxon>
        <taxon>Streptomyces</taxon>
    </lineage>
</organism>
<feature type="region of interest" description="Disordered" evidence="1">
    <location>
        <begin position="147"/>
        <end position="172"/>
    </location>
</feature>
<keyword evidence="2" id="KW-0614">Plasmid</keyword>
<name>B5GRX8_STRCL</name>
<geneLocation type="plasmid" evidence="2 3">
    <name>pSCL4</name>
</geneLocation>
<feature type="compositionally biased region" description="Basic and acidic residues" evidence="1">
    <location>
        <begin position="155"/>
        <end position="172"/>
    </location>
</feature>
<evidence type="ECO:0000256" key="1">
    <source>
        <dbReference type="SAM" id="MobiDB-lite"/>
    </source>
</evidence>
<protein>
    <submittedName>
        <fullName evidence="2">Uncharacterized protein</fullName>
    </submittedName>
</protein>
<dbReference type="Proteomes" id="UP000002357">
    <property type="component" value="Plasmid pSCL4"/>
</dbReference>
<dbReference type="AlphaFoldDB" id="B5GRX8"/>
<reference evidence="2 3" key="1">
    <citation type="journal article" date="2010" name="Genome Biol. Evol.">
        <title>The sequence of a 1.8-mb bacterial linear plasmid reveals a rich evolutionary reservoir of secondary metabolic pathways.</title>
        <authorList>
            <person name="Medema M.H."/>
            <person name="Trefzer A."/>
            <person name="Kovalchuk A."/>
            <person name="van den Berg M."/>
            <person name="Mueller U."/>
            <person name="Heijne W."/>
            <person name="Wu L."/>
            <person name="Alam M.T."/>
            <person name="Ronning C.M."/>
            <person name="Nierman W.C."/>
            <person name="Bovenberg R.A.L."/>
            <person name="Breitling R."/>
            <person name="Takano E."/>
        </authorList>
    </citation>
    <scope>NUCLEOTIDE SEQUENCE [LARGE SCALE GENOMIC DNA]</scope>
    <source>
        <strain evidence="3">ATCC 27064 / DSM 738 / JCM 4710 / NBRC 13307 / NCIMB 12785 / NRRL 3585 / VKM Ac-602</strain>
        <plasmid evidence="2">pSCL4</plasmid>
    </source>
</reference>
<keyword evidence="3" id="KW-1185">Reference proteome</keyword>
<dbReference type="EMBL" id="CM000914">
    <property type="protein sequence ID" value="EFG03771.2"/>
    <property type="molecule type" value="Genomic_DNA"/>
</dbReference>
<evidence type="ECO:0000313" key="3">
    <source>
        <dbReference type="Proteomes" id="UP000002357"/>
    </source>
</evidence>
<sequence>MIRWWGWGRCGSMSPDRVADAVGGAVAERSRGGVWEEYGETGVTALYGPGPRPGLVTVAVAAQGGPPVRLGGVELVGRVPSEVYADLHGLARREAVTVRVSRGGDPRATVWGLSLGAGQEWEVMPGGYRQRTDRVLTNALFTAPGLAADPCGAEPVRRWRQDRRPEPDTGAG</sequence>